<dbReference type="PANTHER" id="PTHR43289:SF34">
    <property type="entry name" value="SERINE_THREONINE-PROTEIN KINASE YBDM-RELATED"/>
    <property type="match status" value="1"/>
</dbReference>
<evidence type="ECO:0000256" key="2">
    <source>
        <dbReference type="ARBA" id="ARBA00022741"/>
    </source>
</evidence>
<evidence type="ECO:0000259" key="6">
    <source>
        <dbReference type="PROSITE" id="PS50011"/>
    </source>
</evidence>
<evidence type="ECO:0000256" key="5">
    <source>
        <dbReference type="PROSITE-ProRule" id="PRU10141"/>
    </source>
</evidence>
<dbReference type="PROSITE" id="PS00108">
    <property type="entry name" value="PROTEIN_KINASE_ST"/>
    <property type="match status" value="1"/>
</dbReference>
<dbReference type="CDD" id="cd14014">
    <property type="entry name" value="STKc_PknB_like"/>
    <property type="match status" value="1"/>
</dbReference>
<gene>
    <name evidence="7" type="primary">pknD_22</name>
    <name evidence="7" type="ORF">ACRB68_22310</name>
</gene>
<dbReference type="InterPro" id="IPR017441">
    <property type="entry name" value="Protein_kinase_ATP_BS"/>
</dbReference>
<keyword evidence="4 5" id="KW-0067">ATP-binding</keyword>
<evidence type="ECO:0000256" key="3">
    <source>
        <dbReference type="ARBA" id="ARBA00022777"/>
    </source>
</evidence>
<dbReference type="GO" id="GO:0004674">
    <property type="term" value="F:protein serine/threonine kinase activity"/>
    <property type="evidence" value="ECO:0007669"/>
    <property type="project" value="UniProtKB-EC"/>
</dbReference>
<dbReference type="Gene3D" id="3.30.200.20">
    <property type="entry name" value="Phosphorylase Kinase, domain 1"/>
    <property type="match status" value="1"/>
</dbReference>
<dbReference type="InterPro" id="IPR008271">
    <property type="entry name" value="Ser/Thr_kinase_AS"/>
</dbReference>
<feature type="domain" description="Protein kinase" evidence="6">
    <location>
        <begin position="26"/>
        <end position="279"/>
    </location>
</feature>
<dbReference type="OrthoDB" id="3915799at2"/>
<evidence type="ECO:0000256" key="1">
    <source>
        <dbReference type="ARBA" id="ARBA00022679"/>
    </source>
</evidence>
<keyword evidence="3 7" id="KW-0418">Kinase</keyword>
<dbReference type="EMBL" id="WEGH01000001">
    <property type="protein sequence ID" value="MQY04180.1"/>
    <property type="molecule type" value="Genomic_DNA"/>
</dbReference>
<keyword evidence="8" id="KW-1185">Reference proteome</keyword>
<sequence>MQAEQESRASNARPLAAEDPAAIGAYRLLGRLGEGGMGAVYLGVGPDGRRVAVKVVRPELAAVPSFRARFGSEVANAQRVASFCTARVIEHGEAGGAPYLVTEYIDGPSLQEHISAHGPLAGAALRGLAVGTAHALSAIHAVRLVHRDLKPRNVMLAADGPRVIDFGIARALDSDERHTRTGDVVGTPGWIAPEQFFDGRIGTEADVFVWGTLVAYAATGRHPHGTGTLATLAERARQARYDLTGVPIELQALVRAALEPDPRRRPSAEQLLTGLVGTYETQRAATTVVHDGWASLGAAPTVVQGAAPTVTDTPRPQRPTWQLSAVSAVVTAVVVGSASVGILMLGDDAPPKAKAPAKSAGPPVTKVVDLCALASAPVITKYAAKATVQPGSSVPAEQAGTDGAATTCEWTTISMQDANGMRNDRVLQAKITLRRDGAGRTAAGQAAQDFAQAQQKERGYAEEVKPNVTYGPVSPVPGLGDQAFGISKVNRRDAVGMGGAVVQQGNVVLDVRYAGADYPPQDSSKAVALDPQKARTAAAEIAQDLLRNLAACSACHA</sequence>
<dbReference type="PANTHER" id="PTHR43289">
    <property type="entry name" value="MITOGEN-ACTIVATED PROTEIN KINASE KINASE KINASE 20-RELATED"/>
    <property type="match status" value="1"/>
</dbReference>
<dbReference type="AlphaFoldDB" id="A0A7K0BSL9"/>
<keyword evidence="1 7" id="KW-0808">Transferase</keyword>
<keyword evidence="2 5" id="KW-0547">Nucleotide-binding</keyword>
<dbReference type="InterPro" id="IPR011009">
    <property type="entry name" value="Kinase-like_dom_sf"/>
</dbReference>
<accession>A0A7K0BSL9</accession>
<feature type="binding site" evidence="5">
    <location>
        <position position="54"/>
    </location>
    <ligand>
        <name>ATP</name>
        <dbReference type="ChEBI" id="CHEBI:30616"/>
    </ligand>
</feature>
<evidence type="ECO:0000313" key="7">
    <source>
        <dbReference type="EMBL" id="MQY04180.1"/>
    </source>
</evidence>
<evidence type="ECO:0000313" key="8">
    <source>
        <dbReference type="Proteomes" id="UP000487268"/>
    </source>
</evidence>
<dbReference type="Gene3D" id="1.10.510.10">
    <property type="entry name" value="Transferase(Phosphotransferase) domain 1"/>
    <property type="match status" value="1"/>
</dbReference>
<dbReference type="EC" id="2.7.11.1" evidence="7"/>
<name>A0A7K0BSL9_9ACTN</name>
<dbReference type="SUPFAM" id="SSF56112">
    <property type="entry name" value="Protein kinase-like (PK-like)"/>
    <property type="match status" value="1"/>
</dbReference>
<organism evidence="7 8">
    <name type="scientific">Actinomadura macrotermitis</name>
    <dbReference type="NCBI Taxonomy" id="2585200"/>
    <lineage>
        <taxon>Bacteria</taxon>
        <taxon>Bacillati</taxon>
        <taxon>Actinomycetota</taxon>
        <taxon>Actinomycetes</taxon>
        <taxon>Streptosporangiales</taxon>
        <taxon>Thermomonosporaceae</taxon>
        <taxon>Actinomadura</taxon>
    </lineage>
</organism>
<dbReference type="GO" id="GO:0005524">
    <property type="term" value="F:ATP binding"/>
    <property type="evidence" value="ECO:0007669"/>
    <property type="project" value="UniProtKB-UniRule"/>
</dbReference>
<proteinExistence type="predicted"/>
<dbReference type="PROSITE" id="PS50011">
    <property type="entry name" value="PROTEIN_KINASE_DOM"/>
    <property type="match status" value="1"/>
</dbReference>
<dbReference type="Pfam" id="PF00069">
    <property type="entry name" value="Pkinase"/>
    <property type="match status" value="1"/>
</dbReference>
<dbReference type="Proteomes" id="UP000487268">
    <property type="component" value="Unassembled WGS sequence"/>
</dbReference>
<protein>
    <submittedName>
        <fullName evidence="7">Serine/threonine-protein kinase PknD</fullName>
        <ecNumber evidence="7">2.7.11.1</ecNumber>
    </submittedName>
</protein>
<dbReference type="SMART" id="SM00220">
    <property type="entry name" value="S_TKc"/>
    <property type="match status" value="1"/>
</dbReference>
<dbReference type="PROSITE" id="PS00107">
    <property type="entry name" value="PROTEIN_KINASE_ATP"/>
    <property type="match status" value="1"/>
</dbReference>
<dbReference type="RefSeq" id="WP_153531990.1">
    <property type="nucleotide sequence ID" value="NZ_WEGH01000001.1"/>
</dbReference>
<reference evidence="7 8" key="1">
    <citation type="submission" date="2019-10" db="EMBL/GenBank/DDBJ databases">
        <title>Actinomadura rubteroloni sp. nov. and Actinomadura macrotermitis sp. nov., isolated from the gut of fungus growing-termite Macrotermes natalensis.</title>
        <authorList>
            <person name="Benndorf R."/>
            <person name="Martin K."/>
            <person name="Kuefner M."/>
            <person name="De Beer W."/>
            <person name="Kaster A.-K."/>
            <person name="Vollmers J."/>
            <person name="Poulsen M."/>
            <person name="Beemelmanns C."/>
        </authorList>
    </citation>
    <scope>NUCLEOTIDE SEQUENCE [LARGE SCALE GENOMIC DNA]</scope>
    <source>
        <strain evidence="7 8">RB68</strain>
    </source>
</reference>
<comment type="caution">
    <text evidence="7">The sequence shown here is derived from an EMBL/GenBank/DDBJ whole genome shotgun (WGS) entry which is preliminary data.</text>
</comment>
<dbReference type="InterPro" id="IPR000719">
    <property type="entry name" value="Prot_kinase_dom"/>
</dbReference>
<evidence type="ECO:0000256" key="4">
    <source>
        <dbReference type="ARBA" id="ARBA00022840"/>
    </source>
</evidence>